<keyword evidence="2" id="KW-1185">Reference proteome</keyword>
<reference evidence="1 2" key="1">
    <citation type="submission" date="2018-08" db="EMBL/GenBank/DDBJ databases">
        <title>Genome and evolution of the arbuscular mycorrhizal fungus Diversispora epigaea (formerly Glomus versiforme) and its bacterial endosymbionts.</title>
        <authorList>
            <person name="Sun X."/>
            <person name="Fei Z."/>
            <person name="Harrison M."/>
        </authorList>
    </citation>
    <scope>NUCLEOTIDE SEQUENCE [LARGE SCALE GENOMIC DNA]</scope>
    <source>
        <strain evidence="1 2">IT104</strain>
    </source>
</reference>
<evidence type="ECO:0000313" key="1">
    <source>
        <dbReference type="EMBL" id="RHZ85186.1"/>
    </source>
</evidence>
<dbReference type="Proteomes" id="UP000266861">
    <property type="component" value="Unassembled WGS sequence"/>
</dbReference>
<sequence>MDTLEDTKEIAKGRFGTINSGTEFVKNCSIKKVDNNFAGPNEEFLNEINIYSCNGLRSKITFHISKLIIRHPMNYETYHEAIYKDFQNLRMMKILKKNLKNLQNLLIQNMDINTMLKLMINELEFEELSESKSSY</sequence>
<gene>
    <name evidence="1" type="ORF">Glove_71g16</name>
</gene>
<accession>A0A397JGU4</accession>
<protein>
    <submittedName>
        <fullName evidence="1">Uncharacterized protein</fullName>
    </submittedName>
</protein>
<organism evidence="1 2">
    <name type="scientific">Diversispora epigaea</name>
    <dbReference type="NCBI Taxonomy" id="1348612"/>
    <lineage>
        <taxon>Eukaryota</taxon>
        <taxon>Fungi</taxon>
        <taxon>Fungi incertae sedis</taxon>
        <taxon>Mucoromycota</taxon>
        <taxon>Glomeromycotina</taxon>
        <taxon>Glomeromycetes</taxon>
        <taxon>Diversisporales</taxon>
        <taxon>Diversisporaceae</taxon>
        <taxon>Diversispora</taxon>
    </lineage>
</organism>
<comment type="caution">
    <text evidence="1">The sequence shown here is derived from an EMBL/GenBank/DDBJ whole genome shotgun (WGS) entry which is preliminary data.</text>
</comment>
<dbReference type="AlphaFoldDB" id="A0A397JGU4"/>
<name>A0A397JGU4_9GLOM</name>
<proteinExistence type="predicted"/>
<dbReference type="EMBL" id="PQFF01000068">
    <property type="protein sequence ID" value="RHZ85186.1"/>
    <property type="molecule type" value="Genomic_DNA"/>
</dbReference>
<evidence type="ECO:0000313" key="2">
    <source>
        <dbReference type="Proteomes" id="UP000266861"/>
    </source>
</evidence>